<feature type="compositionally biased region" description="Acidic residues" evidence="1">
    <location>
        <begin position="156"/>
        <end position="168"/>
    </location>
</feature>
<dbReference type="AlphaFoldDB" id="A0A4P1QXX4"/>
<sequence>MEGNGRVPSPPEQPLSFYSYGRPNQPYRHLVSDSTYPLTISVCNGTKIFFTITNHSVSIISPNNNAPYLHRIINDHHNNAPQFFSPHYNNGPQHHNSNGPQYHDHNGAQYRVNNEAEDDHFFLHVNGFRNNNGARDGTLFLPDQNTNGAQDNDLFREDDDDDDDEENEEDRIDLMQFHGLFLPHLPALPAYIHVTSNNRTFALLVTVNNTIHVIHQALPIFPPHNNDGNYHVINQPIAPPFSMAIFFNRANSNTFINIRIEIVSNSSIFIRAESCIGTTDWAAMLDFNAAHPYP</sequence>
<dbReference type="Gramene" id="OIV97305">
    <property type="protein sequence ID" value="OIV97305"/>
    <property type="gene ID" value="TanjilG_07057"/>
</dbReference>
<dbReference type="EMBL" id="CM007375">
    <property type="protein sequence ID" value="OIV97305.1"/>
    <property type="molecule type" value="Genomic_DNA"/>
</dbReference>
<evidence type="ECO:0000256" key="1">
    <source>
        <dbReference type="SAM" id="MobiDB-lite"/>
    </source>
</evidence>
<feature type="region of interest" description="Disordered" evidence="1">
    <location>
        <begin position="1"/>
        <end position="20"/>
    </location>
</feature>
<evidence type="ECO:0000313" key="3">
    <source>
        <dbReference type="Proteomes" id="UP000188354"/>
    </source>
</evidence>
<reference evidence="2 3" key="1">
    <citation type="journal article" date="2017" name="Plant Biotechnol. J.">
        <title>A comprehensive draft genome sequence for lupin (Lupinus angustifolius), an emerging health food: insights into plant-microbe interactions and legume evolution.</title>
        <authorList>
            <person name="Hane J.K."/>
            <person name="Ming Y."/>
            <person name="Kamphuis L.G."/>
            <person name="Nelson M.N."/>
            <person name="Garg G."/>
            <person name="Atkins C.A."/>
            <person name="Bayer P.E."/>
            <person name="Bravo A."/>
            <person name="Bringans S."/>
            <person name="Cannon S."/>
            <person name="Edwards D."/>
            <person name="Foley R."/>
            <person name="Gao L.L."/>
            <person name="Harrison M.J."/>
            <person name="Huang W."/>
            <person name="Hurgobin B."/>
            <person name="Li S."/>
            <person name="Liu C.W."/>
            <person name="McGrath A."/>
            <person name="Morahan G."/>
            <person name="Murray J."/>
            <person name="Weller J."/>
            <person name="Jian J."/>
            <person name="Singh K.B."/>
        </authorList>
    </citation>
    <scope>NUCLEOTIDE SEQUENCE [LARGE SCALE GENOMIC DNA]</scope>
    <source>
        <strain evidence="3">cv. Tanjil</strain>
        <tissue evidence="2">Whole plant</tissue>
    </source>
</reference>
<accession>A0A4P1QXX4</accession>
<dbReference type="Proteomes" id="UP000188354">
    <property type="component" value="Chromosome LG15"/>
</dbReference>
<evidence type="ECO:0000313" key="2">
    <source>
        <dbReference type="EMBL" id="OIV97305.1"/>
    </source>
</evidence>
<keyword evidence="3" id="KW-1185">Reference proteome</keyword>
<feature type="region of interest" description="Disordered" evidence="1">
    <location>
        <begin position="135"/>
        <end position="168"/>
    </location>
</feature>
<gene>
    <name evidence="2" type="ORF">TanjilG_07057</name>
</gene>
<organism evidence="2 3">
    <name type="scientific">Lupinus angustifolius</name>
    <name type="common">Narrow-leaved blue lupine</name>
    <dbReference type="NCBI Taxonomy" id="3871"/>
    <lineage>
        <taxon>Eukaryota</taxon>
        <taxon>Viridiplantae</taxon>
        <taxon>Streptophyta</taxon>
        <taxon>Embryophyta</taxon>
        <taxon>Tracheophyta</taxon>
        <taxon>Spermatophyta</taxon>
        <taxon>Magnoliopsida</taxon>
        <taxon>eudicotyledons</taxon>
        <taxon>Gunneridae</taxon>
        <taxon>Pentapetalae</taxon>
        <taxon>rosids</taxon>
        <taxon>fabids</taxon>
        <taxon>Fabales</taxon>
        <taxon>Fabaceae</taxon>
        <taxon>Papilionoideae</taxon>
        <taxon>50 kb inversion clade</taxon>
        <taxon>genistoids sensu lato</taxon>
        <taxon>core genistoids</taxon>
        <taxon>Genisteae</taxon>
        <taxon>Lupinus</taxon>
    </lineage>
</organism>
<name>A0A4P1QXX4_LUPAN</name>
<protein>
    <submittedName>
        <fullName evidence="2">Uncharacterized protein</fullName>
    </submittedName>
</protein>
<proteinExistence type="predicted"/>